<feature type="domain" description="HTH gntR-type" evidence="4">
    <location>
        <begin position="9"/>
        <end position="76"/>
    </location>
</feature>
<organism evidence="5 6">
    <name type="scientific">Kushneria phyllosphaerae</name>
    <dbReference type="NCBI Taxonomy" id="2100822"/>
    <lineage>
        <taxon>Bacteria</taxon>
        <taxon>Pseudomonadati</taxon>
        <taxon>Pseudomonadota</taxon>
        <taxon>Gammaproteobacteria</taxon>
        <taxon>Oceanospirillales</taxon>
        <taxon>Halomonadaceae</taxon>
        <taxon>Kushneria</taxon>
    </lineage>
</organism>
<dbReference type="CDD" id="cd07377">
    <property type="entry name" value="WHTH_GntR"/>
    <property type="match status" value="1"/>
</dbReference>
<evidence type="ECO:0000313" key="6">
    <source>
        <dbReference type="Proteomes" id="UP000244934"/>
    </source>
</evidence>
<dbReference type="Pfam" id="PF07729">
    <property type="entry name" value="FCD"/>
    <property type="match status" value="1"/>
</dbReference>
<dbReference type="Gene3D" id="1.10.10.10">
    <property type="entry name" value="Winged helix-like DNA-binding domain superfamily/Winged helix DNA-binding domain"/>
    <property type="match status" value="1"/>
</dbReference>
<keyword evidence="1" id="KW-0805">Transcription regulation</keyword>
<dbReference type="InterPro" id="IPR036388">
    <property type="entry name" value="WH-like_DNA-bd_sf"/>
</dbReference>
<evidence type="ECO:0000256" key="2">
    <source>
        <dbReference type="ARBA" id="ARBA00023125"/>
    </source>
</evidence>
<gene>
    <name evidence="5" type="primary">gntR_1</name>
    <name evidence="5" type="ORF">KSP9073_00029</name>
</gene>
<accession>A0A2R8CGL1</accession>
<sequence>MSIKSLQRTTLRDQCLNALRSAITTGQLPPGHHLVETDLSNAFGVSRGTLREAMRRLEQEGLLVAGARGQLSIRYIDSKEVLDIYRVRTSLETLAARLICDQPEREAHIARLAAQAEKMARLEGNLTEQIEADMGFHRLLCQLSGNEVLLKTWATLEGPIRICIMSAGLERALHNMAAERHVRIIDAMREEDGDRTAAVLANHMQEAALRLSQALHQQADEQMR</sequence>
<dbReference type="AlphaFoldDB" id="A0A2R8CGL1"/>
<evidence type="ECO:0000256" key="3">
    <source>
        <dbReference type="ARBA" id="ARBA00023163"/>
    </source>
</evidence>
<dbReference type="InterPro" id="IPR036390">
    <property type="entry name" value="WH_DNA-bd_sf"/>
</dbReference>
<dbReference type="PANTHER" id="PTHR43537">
    <property type="entry name" value="TRANSCRIPTIONAL REGULATOR, GNTR FAMILY"/>
    <property type="match status" value="1"/>
</dbReference>
<dbReference type="SUPFAM" id="SSF48008">
    <property type="entry name" value="GntR ligand-binding domain-like"/>
    <property type="match status" value="1"/>
</dbReference>
<keyword evidence="3" id="KW-0804">Transcription</keyword>
<dbReference type="Proteomes" id="UP000244934">
    <property type="component" value="Unassembled WGS sequence"/>
</dbReference>
<proteinExistence type="predicted"/>
<dbReference type="SMART" id="SM00895">
    <property type="entry name" value="FCD"/>
    <property type="match status" value="1"/>
</dbReference>
<evidence type="ECO:0000256" key="1">
    <source>
        <dbReference type="ARBA" id="ARBA00023015"/>
    </source>
</evidence>
<dbReference type="PROSITE" id="PS50949">
    <property type="entry name" value="HTH_GNTR"/>
    <property type="match status" value="1"/>
</dbReference>
<dbReference type="GO" id="GO:0003677">
    <property type="term" value="F:DNA binding"/>
    <property type="evidence" value="ECO:0007669"/>
    <property type="project" value="UniProtKB-KW"/>
</dbReference>
<protein>
    <submittedName>
        <fullName evidence="5">Putative D-xylose utilization operon transcriptional repressor</fullName>
    </submittedName>
</protein>
<keyword evidence="2" id="KW-0238">DNA-binding</keyword>
<dbReference type="InterPro" id="IPR000524">
    <property type="entry name" value="Tscrpt_reg_HTH_GntR"/>
</dbReference>
<dbReference type="SMART" id="SM00345">
    <property type="entry name" value="HTH_GNTR"/>
    <property type="match status" value="1"/>
</dbReference>
<evidence type="ECO:0000259" key="4">
    <source>
        <dbReference type="PROSITE" id="PS50949"/>
    </source>
</evidence>
<dbReference type="GO" id="GO:0003700">
    <property type="term" value="F:DNA-binding transcription factor activity"/>
    <property type="evidence" value="ECO:0007669"/>
    <property type="project" value="InterPro"/>
</dbReference>
<dbReference type="RefSeq" id="WP_108840943.1">
    <property type="nucleotide sequence ID" value="NZ_ONZI01000001.1"/>
</dbReference>
<dbReference type="PANTHER" id="PTHR43537:SF45">
    <property type="entry name" value="GNTR FAMILY REGULATORY PROTEIN"/>
    <property type="match status" value="1"/>
</dbReference>
<dbReference type="OrthoDB" id="9799812at2"/>
<dbReference type="SUPFAM" id="SSF46785">
    <property type="entry name" value="Winged helix' DNA-binding domain"/>
    <property type="match status" value="1"/>
</dbReference>
<dbReference type="EMBL" id="ONZI01000001">
    <property type="protein sequence ID" value="SPJ32029.1"/>
    <property type="molecule type" value="Genomic_DNA"/>
</dbReference>
<dbReference type="PRINTS" id="PR00035">
    <property type="entry name" value="HTHGNTR"/>
</dbReference>
<dbReference type="InterPro" id="IPR008920">
    <property type="entry name" value="TF_FadR/GntR_C"/>
</dbReference>
<name>A0A2R8CGL1_9GAMM</name>
<evidence type="ECO:0000313" key="5">
    <source>
        <dbReference type="EMBL" id="SPJ32029.1"/>
    </source>
</evidence>
<dbReference type="InterPro" id="IPR011711">
    <property type="entry name" value="GntR_C"/>
</dbReference>
<reference evidence="6" key="1">
    <citation type="submission" date="2018-03" db="EMBL/GenBank/DDBJ databases">
        <authorList>
            <person name="Navarro De La Torre S."/>
        </authorList>
    </citation>
    <scope>NUCLEOTIDE SEQUENCE [LARGE SCALE GENOMIC DNA]</scope>
    <source>
        <strain evidence="6">EAod3</strain>
    </source>
</reference>
<dbReference type="Pfam" id="PF00392">
    <property type="entry name" value="GntR"/>
    <property type="match status" value="1"/>
</dbReference>
<dbReference type="Gene3D" id="1.20.120.530">
    <property type="entry name" value="GntR ligand-binding domain-like"/>
    <property type="match status" value="1"/>
</dbReference>
<keyword evidence="6" id="KW-1185">Reference proteome</keyword>